<dbReference type="InterPro" id="IPR016873">
    <property type="entry name" value="Caps_polysacc_synth_BcbE_prd"/>
</dbReference>
<dbReference type="InterPro" id="IPR029044">
    <property type="entry name" value="Nucleotide-diphossugar_trans"/>
</dbReference>
<gene>
    <name evidence="1" type="ORF">SAMN05216370_0477</name>
</gene>
<dbReference type="PIRSF" id="PIRSF028162">
    <property type="entry name" value="BcbE_prd"/>
    <property type="match status" value="1"/>
</dbReference>
<dbReference type="Gene3D" id="3.90.550.10">
    <property type="entry name" value="Spore Coat Polysaccharide Biosynthesis Protein SpsA, Chain A"/>
    <property type="match status" value="1"/>
</dbReference>
<accession>A0AB37Z2Y7</accession>
<dbReference type="EMBL" id="FMTL01000001">
    <property type="protein sequence ID" value="SCW33104.1"/>
    <property type="molecule type" value="Genomic_DNA"/>
</dbReference>
<sequence length="242" mass="26771">MSINILILAAGPVEFENHDGGYPLCLTEVDGAPLLERVIESTRQVQDSRYVYAFLEKDLEHFHLDQIAQLITPDASIARIPACTQGSACTALLAASGLDGDAELLVISANELVDVNLAEVLVDFRARNLDGGTITFRSVHPRYSYVRLDDQGLVIEAAQQNPISQSATVGVFWFSRTHEFVDAVKGMIRKSASSDGKFYVAPAYNEMVLRQKRIGVFQVDKGKYHPVKTERQLQSIERGNCE</sequence>
<name>A0AB37Z2Y7_9PSED</name>
<evidence type="ECO:0008006" key="3">
    <source>
        <dbReference type="Google" id="ProtNLM"/>
    </source>
</evidence>
<keyword evidence="2" id="KW-1185">Reference proteome</keyword>
<evidence type="ECO:0000313" key="1">
    <source>
        <dbReference type="EMBL" id="SCW33104.1"/>
    </source>
</evidence>
<comment type="caution">
    <text evidence="1">The sequence shown here is derived from an EMBL/GenBank/DDBJ whole genome shotgun (WGS) entry which is preliminary data.</text>
</comment>
<dbReference type="AlphaFoldDB" id="A0AB37Z2Y7"/>
<organism evidence="1 2">
    <name type="scientific">Pseudomonas peli</name>
    <dbReference type="NCBI Taxonomy" id="592361"/>
    <lineage>
        <taxon>Bacteria</taxon>
        <taxon>Pseudomonadati</taxon>
        <taxon>Pseudomonadota</taxon>
        <taxon>Gammaproteobacteria</taxon>
        <taxon>Pseudomonadales</taxon>
        <taxon>Pseudomonadaceae</taxon>
        <taxon>Pseudomonas</taxon>
    </lineage>
</organism>
<dbReference type="Proteomes" id="UP000242418">
    <property type="component" value="Unassembled WGS sequence"/>
</dbReference>
<dbReference type="RefSeq" id="WP_090248150.1">
    <property type="nucleotide sequence ID" value="NZ_FMTL01000001.1"/>
</dbReference>
<protein>
    <recommendedName>
        <fullName evidence="3">Nucleotidyl transferase</fullName>
    </recommendedName>
</protein>
<dbReference type="SUPFAM" id="SSF53448">
    <property type="entry name" value="Nucleotide-diphospho-sugar transferases"/>
    <property type="match status" value="1"/>
</dbReference>
<reference evidence="1 2" key="1">
    <citation type="submission" date="2016-10" db="EMBL/GenBank/DDBJ databases">
        <authorList>
            <person name="Varghese N."/>
            <person name="Submissions S."/>
        </authorList>
    </citation>
    <scope>NUCLEOTIDE SEQUENCE [LARGE SCALE GENOMIC DNA]</scope>
    <source>
        <strain evidence="1 2">DSM 17833</strain>
    </source>
</reference>
<dbReference type="CDD" id="cd04183">
    <property type="entry name" value="GT2_BcE_like"/>
    <property type="match status" value="1"/>
</dbReference>
<evidence type="ECO:0000313" key="2">
    <source>
        <dbReference type="Proteomes" id="UP000242418"/>
    </source>
</evidence>
<proteinExistence type="predicted"/>